<evidence type="ECO:0000313" key="2">
    <source>
        <dbReference type="EMBL" id="MBR9970887.1"/>
    </source>
</evidence>
<name>A0ABS5I9Q4_9PROT</name>
<feature type="compositionally biased region" description="Basic and acidic residues" evidence="1">
    <location>
        <begin position="8"/>
        <end position="22"/>
    </location>
</feature>
<organism evidence="2 3">
    <name type="scientific">Magnetospirillum sulfuroxidans</name>
    <dbReference type="NCBI Taxonomy" id="611300"/>
    <lineage>
        <taxon>Bacteria</taxon>
        <taxon>Pseudomonadati</taxon>
        <taxon>Pseudomonadota</taxon>
        <taxon>Alphaproteobacteria</taxon>
        <taxon>Rhodospirillales</taxon>
        <taxon>Rhodospirillaceae</taxon>
        <taxon>Magnetospirillum</taxon>
    </lineage>
</organism>
<gene>
    <name evidence="2" type="ORF">KEC16_04080</name>
</gene>
<keyword evidence="3" id="KW-1185">Reference proteome</keyword>
<proteinExistence type="predicted"/>
<dbReference type="RefSeq" id="WP_211546402.1">
    <property type="nucleotide sequence ID" value="NZ_JAGTUF010000002.1"/>
</dbReference>
<feature type="region of interest" description="Disordered" evidence="1">
    <location>
        <begin position="1"/>
        <end position="22"/>
    </location>
</feature>
<dbReference type="EMBL" id="JAGTUF010000002">
    <property type="protein sequence ID" value="MBR9970887.1"/>
    <property type="molecule type" value="Genomic_DNA"/>
</dbReference>
<sequence>MSQTPKTNAEKHRQRRSLERPLDVLTEPQQRALLALARYRYLTIAQMIAAGVARNDSHIRSDVLPRLCRRANDNLVEAHDFPHFHAKGRLPRIYTLTKRGAELVADMLRRPLSEIVYPVGGVQYANDFTHRAAYVDCCIAFDAWIAADEARDCLEMRHYFDKTGANRGAGLTRLRAATRLDLPSGRFIIPDGLAHFDTGTKRRAVALEIHNFPDVGRIVKQLAEYLDDAVIDAPAHLFGNDTAGRGLSISTDAAVTVRVMDRMLALPGFRHSRAFQLIAFNTLDSVKADFGTGWVLADRSSFNIFEKT</sequence>
<protein>
    <submittedName>
        <fullName evidence="2">Uncharacterized protein</fullName>
    </submittedName>
</protein>
<evidence type="ECO:0000313" key="3">
    <source>
        <dbReference type="Proteomes" id="UP000680714"/>
    </source>
</evidence>
<accession>A0ABS5I9Q4</accession>
<dbReference type="Proteomes" id="UP000680714">
    <property type="component" value="Unassembled WGS sequence"/>
</dbReference>
<comment type="caution">
    <text evidence="2">The sequence shown here is derived from an EMBL/GenBank/DDBJ whole genome shotgun (WGS) entry which is preliminary data.</text>
</comment>
<evidence type="ECO:0000256" key="1">
    <source>
        <dbReference type="SAM" id="MobiDB-lite"/>
    </source>
</evidence>
<reference evidence="2 3" key="1">
    <citation type="submission" date="2021-04" db="EMBL/GenBank/DDBJ databases">
        <title>Magnetospirillum sulfuroxidans sp. nov., a facultative chemolithoautotrophic sulfur-oxidizing alphaproteobacterium isolated from freshwater sediment and proposals for Paramagetospirillum gen. nov., and Magnetospirillaceae fam. nov.</title>
        <authorList>
            <person name="Koziaeva V."/>
            <person name="Geelhoed J.S."/>
            <person name="Sorokin D.Y."/>
            <person name="Grouzdev D.S."/>
        </authorList>
    </citation>
    <scope>NUCLEOTIDE SEQUENCE [LARGE SCALE GENOMIC DNA]</scope>
    <source>
        <strain evidence="2 3">J10</strain>
    </source>
</reference>